<dbReference type="GO" id="GO:0004252">
    <property type="term" value="F:serine-type endopeptidase activity"/>
    <property type="evidence" value="ECO:0007669"/>
    <property type="project" value="InterPro"/>
</dbReference>
<evidence type="ECO:0000256" key="1">
    <source>
        <dbReference type="ARBA" id="ARBA00023157"/>
    </source>
</evidence>
<name>A0AAV2HFN6_LYMST</name>
<dbReference type="PANTHER" id="PTHR24256">
    <property type="entry name" value="TRYPTASE-RELATED"/>
    <property type="match status" value="1"/>
</dbReference>
<keyword evidence="1" id="KW-1015">Disulfide bond</keyword>
<gene>
    <name evidence="4" type="ORF">GSLYS_00005061001</name>
</gene>
<dbReference type="SUPFAM" id="SSF50494">
    <property type="entry name" value="Trypsin-like serine proteases"/>
    <property type="match status" value="1"/>
</dbReference>
<dbReference type="PROSITE" id="PS00134">
    <property type="entry name" value="TRYPSIN_HIS"/>
    <property type="match status" value="1"/>
</dbReference>
<dbReference type="SMART" id="SM00020">
    <property type="entry name" value="Tryp_SPc"/>
    <property type="match status" value="1"/>
</dbReference>
<dbReference type="Gene3D" id="2.40.10.10">
    <property type="entry name" value="Trypsin-like serine proteases"/>
    <property type="match status" value="1"/>
</dbReference>
<dbReference type="Proteomes" id="UP001497497">
    <property type="component" value="Unassembled WGS sequence"/>
</dbReference>
<accession>A0AAV2HFN6</accession>
<dbReference type="InterPro" id="IPR018114">
    <property type="entry name" value="TRYPSIN_HIS"/>
</dbReference>
<evidence type="ECO:0000259" key="3">
    <source>
        <dbReference type="PROSITE" id="PS50240"/>
    </source>
</evidence>
<dbReference type="InterPro" id="IPR043504">
    <property type="entry name" value="Peptidase_S1_PA_chymotrypsin"/>
</dbReference>
<reference evidence="4 5" key="1">
    <citation type="submission" date="2024-04" db="EMBL/GenBank/DDBJ databases">
        <authorList>
            <consortium name="Genoscope - CEA"/>
            <person name="William W."/>
        </authorList>
    </citation>
    <scope>NUCLEOTIDE SEQUENCE [LARGE SCALE GENOMIC DNA]</scope>
</reference>
<dbReference type="CDD" id="cd00190">
    <property type="entry name" value="Tryp_SPc"/>
    <property type="match status" value="1"/>
</dbReference>
<dbReference type="InterPro" id="IPR001254">
    <property type="entry name" value="Trypsin_dom"/>
</dbReference>
<comment type="caution">
    <text evidence="4">The sequence shown here is derived from an EMBL/GenBank/DDBJ whole genome shotgun (WGS) entry which is preliminary data.</text>
</comment>
<dbReference type="PRINTS" id="PR00722">
    <property type="entry name" value="CHYMOTRYPSIN"/>
</dbReference>
<dbReference type="InterPro" id="IPR001314">
    <property type="entry name" value="Peptidase_S1A"/>
</dbReference>
<dbReference type="PROSITE" id="PS50240">
    <property type="entry name" value="TRYPSIN_DOM"/>
    <property type="match status" value="1"/>
</dbReference>
<dbReference type="EMBL" id="CAXITT010000078">
    <property type="protein sequence ID" value="CAL1530936.1"/>
    <property type="molecule type" value="Genomic_DNA"/>
</dbReference>
<keyword evidence="5" id="KW-1185">Reference proteome</keyword>
<comment type="similarity">
    <text evidence="2">Belongs to the peptidase S1 family. CLIP subfamily.</text>
</comment>
<dbReference type="GO" id="GO:0006508">
    <property type="term" value="P:proteolysis"/>
    <property type="evidence" value="ECO:0007669"/>
    <property type="project" value="InterPro"/>
</dbReference>
<evidence type="ECO:0000256" key="2">
    <source>
        <dbReference type="ARBA" id="ARBA00024195"/>
    </source>
</evidence>
<evidence type="ECO:0000313" key="4">
    <source>
        <dbReference type="EMBL" id="CAL1530936.1"/>
    </source>
</evidence>
<dbReference type="InterPro" id="IPR009003">
    <property type="entry name" value="Peptidase_S1_PA"/>
</dbReference>
<dbReference type="InterPro" id="IPR051487">
    <property type="entry name" value="Ser/Thr_Proteases_Immune/Dev"/>
</dbReference>
<feature type="domain" description="Peptidase S1" evidence="3">
    <location>
        <begin position="46"/>
        <end position="327"/>
    </location>
</feature>
<dbReference type="Pfam" id="PF00089">
    <property type="entry name" value="Trypsin"/>
    <property type="match status" value="1"/>
</dbReference>
<dbReference type="AlphaFoldDB" id="A0AAV2HFN6"/>
<organism evidence="4 5">
    <name type="scientific">Lymnaea stagnalis</name>
    <name type="common">Great pond snail</name>
    <name type="synonym">Helix stagnalis</name>
    <dbReference type="NCBI Taxonomy" id="6523"/>
    <lineage>
        <taxon>Eukaryota</taxon>
        <taxon>Metazoa</taxon>
        <taxon>Spiralia</taxon>
        <taxon>Lophotrochozoa</taxon>
        <taxon>Mollusca</taxon>
        <taxon>Gastropoda</taxon>
        <taxon>Heterobranchia</taxon>
        <taxon>Euthyneura</taxon>
        <taxon>Panpulmonata</taxon>
        <taxon>Hygrophila</taxon>
        <taxon>Lymnaeoidea</taxon>
        <taxon>Lymnaeidae</taxon>
        <taxon>Lymnaea</taxon>
    </lineage>
</organism>
<protein>
    <recommendedName>
        <fullName evidence="3">Peptidase S1 domain-containing protein</fullName>
    </recommendedName>
</protein>
<evidence type="ECO:0000313" key="5">
    <source>
        <dbReference type="Proteomes" id="UP001497497"/>
    </source>
</evidence>
<proteinExistence type="inferred from homology"/>
<sequence>MSVFACVPLLGRYKLLKPTKMWLAMLLLTTALISQSHEAKHRNGRAIGGQPFSRGRWPWLALLRAKIVTHRVFGVFPVNHYHLYCGGVLISNRWLLTAAHCFAEGELAKRPWNWKARMGAVRLKPSLKDRFLDLVGRIFDNDKLKQWEVTLDRIVMHPSYNASGMNLVGADDIALVRLSRPLPTSGQQAVIQNIAMPNENDLNFPHPGQMCVTKGWGCTTQGGGPSDNALQIEIPVYPPEQCTNLYYNLATMSKRICAGRWNMGIGVCKANSFFFFGDSGSPLVCKKGNQYTLAGIVSFTSSNKPESFPAVFTRVQDYIPWINTVLKTYN</sequence>